<dbReference type="RefSeq" id="WP_398282310.1">
    <property type="nucleotide sequence ID" value="NZ_JBITLV010000005.1"/>
</dbReference>
<keyword evidence="4" id="KW-1185">Reference proteome</keyword>
<evidence type="ECO:0000313" key="4">
    <source>
        <dbReference type="Proteomes" id="UP001612915"/>
    </source>
</evidence>
<accession>A0ABW8AQB1</accession>
<feature type="region of interest" description="Disordered" evidence="1">
    <location>
        <begin position="211"/>
        <end position="246"/>
    </location>
</feature>
<feature type="region of interest" description="Disordered" evidence="1">
    <location>
        <begin position="1"/>
        <end position="24"/>
    </location>
</feature>
<sequence length="313" mass="33005">MPASTLPLPTRPGTPRRGSGRAGRGSGATLFVGLLVVTIGVGAWAWWQGSVGSVTIRPHCTGTADGGSAELDPEQAGNAAIIAGIASKRGLPARAASIGIATAMQESKLRNIDYGDRDSVGLFQQRPSQGWGTKKQLQDPVYATNAFYDVLSKIDGFATMPITDVAQKVQRSAFPSAYADHEPEARIIASGLSGYSPAGFTCELRTLTDLSEQKPDDSGLTERASAVDEASSKELGQRHAGVSASGKTLRYDTGTTRQAWAVAAWAVGRADGLDVVRVAVADQYWSRDESTKGWQKVDSDEALPTGRVRVQVG</sequence>
<evidence type="ECO:0000313" key="3">
    <source>
        <dbReference type="EMBL" id="MFI7588522.1"/>
    </source>
</evidence>
<gene>
    <name evidence="3" type="ORF">ACIB24_15740</name>
</gene>
<protein>
    <recommendedName>
        <fullName evidence="5">Heavy metal transporter</fullName>
    </recommendedName>
</protein>
<dbReference type="Proteomes" id="UP001612915">
    <property type="component" value="Unassembled WGS sequence"/>
</dbReference>
<comment type="caution">
    <text evidence="3">The sequence shown here is derived from an EMBL/GenBank/DDBJ whole genome shotgun (WGS) entry which is preliminary data.</text>
</comment>
<evidence type="ECO:0000256" key="2">
    <source>
        <dbReference type="SAM" id="Phobius"/>
    </source>
</evidence>
<name>A0ABW8AQB1_9ACTN</name>
<reference evidence="3 4" key="1">
    <citation type="submission" date="2024-10" db="EMBL/GenBank/DDBJ databases">
        <title>The Natural Products Discovery Center: Release of the First 8490 Sequenced Strains for Exploring Actinobacteria Biosynthetic Diversity.</title>
        <authorList>
            <person name="Kalkreuter E."/>
            <person name="Kautsar S.A."/>
            <person name="Yang D."/>
            <person name="Bader C.D."/>
            <person name="Teijaro C.N."/>
            <person name="Fluegel L."/>
            <person name="Davis C.M."/>
            <person name="Simpson J.R."/>
            <person name="Lauterbach L."/>
            <person name="Steele A.D."/>
            <person name="Gui C."/>
            <person name="Meng S."/>
            <person name="Li G."/>
            <person name="Viehrig K."/>
            <person name="Ye F."/>
            <person name="Su P."/>
            <person name="Kiefer A.F."/>
            <person name="Nichols A."/>
            <person name="Cepeda A.J."/>
            <person name="Yan W."/>
            <person name="Fan B."/>
            <person name="Jiang Y."/>
            <person name="Adhikari A."/>
            <person name="Zheng C.-J."/>
            <person name="Schuster L."/>
            <person name="Cowan T.M."/>
            <person name="Smanski M.J."/>
            <person name="Chevrette M.G."/>
            <person name="De Carvalho L.P.S."/>
            <person name="Shen B."/>
        </authorList>
    </citation>
    <scope>NUCLEOTIDE SEQUENCE [LARGE SCALE GENOMIC DNA]</scope>
    <source>
        <strain evidence="3 4">NPDC049639</strain>
    </source>
</reference>
<dbReference type="EMBL" id="JBITLV010000005">
    <property type="protein sequence ID" value="MFI7588522.1"/>
    <property type="molecule type" value="Genomic_DNA"/>
</dbReference>
<evidence type="ECO:0000256" key="1">
    <source>
        <dbReference type="SAM" id="MobiDB-lite"/>
    </source>
</evidence>
<feature type="compositionally biased region" description="Low complexity" evidence="1">
    <location>
        <begin position="1"/>
        <end position="17"/>
    </location>
</feature>
<proteinExistence type="predicted"/>
<keyword evidence="2" id="KW-1133">Transmembrane helix</keyword>
<organism evidence="3 4">
    <name type="scientific">Spongisporangium articulatum</name>
    <dbReference type="NCBI Taxonomy" id="3362603"/>
    <lineage>
        <taxon>Bacteria</taxon>
        <taxon>Bacillati</taxon>
        <taxon>Actinomycetota</taxon>
        <taxon>Actinomycetes</taxon>
        <taxon>Kineosporiales</taxon>
        <taxon>Kineosporiaceae</taxon>
        <taxon>Spongisporangium</taxon>
    </lineage>
</organism>
<feature type="transmembrane region" description="Helical" evidence="2">
    <location>
        <begin position="26"/>
        <end position="47"/>
    </location>
</feature>
<keyword evidence="2" id="KW-0472">Membrane</keyword>
<evidence type="ECO:0008006" key="5">
    <source>
        <dbReference type="Google" id="ProtNLM"/>
    </source>
</evidence>
<keyword evidence="2" id="KW-0812">Transmembrane</keyword>